<evidence type="ECO:0000256" key="4">
    <source>
        <dbReference type="ARBA" id="ARBA00022692"/>
    </source>
</evidence>
<protein>
    <submittedName>
        <fullName evidence="11">Mitochondrial carrier</fullName>
    </submittedName>
</protein>
<accession>A0A1E7FPV9</accession>
<dbReference type="Pfam" id="PF00153">
    <property type="entry name" value="Mito_carr"/>
    <property type="match status" value="1"/>
</dbReference>
<evidence type="ECO:0000256" key="3">
    <source>
        <dbReference type="ARBA" id="ARBA00022448"/>
    </source>
</evidence>
<keyword evidence="12" id="KW-1185">Reference proteome</keyword>
<dbReference type="InParanoid" id="A0A1E7FPV9"/>
<keyword evidence="6" id="KW-1133">Transmembrane helix</keyword>
<evidence type="ECO:0000313" key="11">
    <source>
        <dbReference type="EMBL" id="OEU20210.1"/>
    </source>
</evidence>
<gene>
    <name evidence="11" type="ORF">FRACYDRAFT_268199</name>
</gene>
<dbReference type="GO" id="GO:0031966">
    <property type="term" value="C:mitochondrial membrane"/>
    <property type="evidence" value="ECO:0007669"/>
    <property type="project" value="UniProtKB-SubCell"/>
</dbReference>
<evidence type="ECO:0000256" key="1">
    <source>
        <dbReference type="ARBA" id="ARBA00004225"/>
    </source>
</evidence>
<dbReference type="InterPro" id="IPR023395">
    <property type="entry name" value="MCP_dom_sf"/>
</dbReference>
<dbReference type="Gene3D" id="1.50.40.10">
    <property type="entry name" value="Mitochondrial carrier domain"/>
    <property type="match status" value="1"/>
</dbReference>
<evidence type="ECO:0000256" key="9">
    <source>
        <dbReference type="PROSITE-ProRule" id="PRU00282"/>
    </source>
</evidence>
<comment type="similarity">
    <text evidence="2 10">Belongs to the mitochondrial carrier (TC 2.A.29) family.</text>
</comment>
<keyword evidence="8 9" id="KW-0472">Membrane</keyword>
<feature type="repeat" description="Solcar" evidence="9">
    <location>
        <begin position="59"/>
        <end position="157"/>
    </location>
</feature>
<dbReference type="PROSITE" id="PS50920">
    <property type="entry name" value="SOLCAR"/>
    <property type="match status" value="1"/>
</dbReference>
<reference evidence="11 12" key="1">
    <citation type="submission" date="2016-09" db="EMBL/GenBank/DDBJ databases">
        <title>Extensive genetic diversity and differential bi-allelic expression allows diatom success in the polar Southern Ocean.</title>
        <authorList>
            <consortium name="DOE Joint Genome Institute"/>
            <person name="Mock T."/>
            <person name="Otillar R.P."/>
            <person name="Strauss J."/>
            <person name="Dupont C."/>
            <person name="Frickenhaus S."/>
            <person name="Maumus F."/>
            <person name="Mcmullan M."/>
            <person name="Sanges R."/>
            <person name="Schmutz J."/>
            <person name="Toseland A."/>
            <person name="Valas R."/>
            <person name="Veluchamy A."/>
            <person name="Ward B.J."/>
            <person name="Allen A."/>
            <person name="Barry K."/>
            <person name="Falciatore A."/>
            <person name="Ferrante M."/>
            <person name="Fortunato A.E."/>
            <person name="Gloeckner G."/>
            <person name="Gruber A."/>
            <person name="Hipkin R."/>
            <person name="Janech M."/>
            <person name="Kroth P."/>
            <person name="Leese F."/>
            <person name="Lindquist E."/>
            <person name="Lyon B.R."/>
            <person name="Martin J."/>
            <person name="Mayer C."/>
            <person name="Parker M."/>
            <person name="Quesneville H."/>
            <person name="Raymond J."/>
            <person name="Uhlig C."/>
            <person name="Valentin K.U."/>
            <person name="Worden A.Z."/>
            <person name="Armbrust E.V."/>
            <person name="Bowler C."/>
            <person name="Green B."/>
            <person name="Moulton V."/>
            <person name="Van Oosterhout C."/>
            <person name="Grigoriev I."/>
        </authorList>
    </citation>
    <scope>NUCLEOTIDE SEQUENCE [LARGE SCALE GENOMIC DNA]</scope>
    <source>
        <strain evidence="11 12">CCMP1102</strain>
    </source>
</reference>
<dbReference type="Proteomes" id="UP000095751">
    <property type="component" value="Unassembled WGS sequence"/>
</dbReference>
<feature type="non-terminal residue" evidence="11">
    <location>
        <position position="157"/>
    </location>
</feature>
<keyword evidence="3 10" id="KW-0813">Transport</keyword>
<dbReference type="InterPro" id="IPR050567">
    <property type="entry name" value="Mitochondrial_Carrier"/>
</dbReference>
<keyword evidence="5" id="KW-0677">Repeat</keyword>
<evidence type="ECO:0000256" key="8">
    <source>
        <dbReference type="ARBA" id="ARBA00023136"/>
    </source>
</evidence>
<dbReference type="OrthoDB" id="409586at2759"/>
<evidence type="ECO:0000256" key="7">
    <source>
        <dbReference type="ARBA" id="ARBA00023128"/>
    </source>
</evidence>
<sequence>MYTGALPTFLGSTIGYGFRFATYDKTVHYMEQILLMEDDDNDNANNNNKNSNSNSSKRKNILPVIIGGGLAGMATWLSHYPLDLVANKMMADIVLPTSNLTDSSKTIRKKIGMIDQFRIIYKQYGWKGYFRGIGPCLLRAFPVNAAIFVSYEFCMGN</sequence>
<proteinExistence type="inferred from homology"/>
<dbReference type="PANTHER" id="PTHR45624">
    <property type="entry name" value="MITOCHONDRIAL BASIC AMINO ACIDS TRANSPORTER-RELATED"/>
    <property type="match status" value="1"/>
</dbReference>
<dbReference type="AlphaFoldDB" id="A0A1E7FPV9"/>
<keyword evidence="4 9" id="KW-0812">Transmembrane</keyword>
<evidence type="ECO:0000256" key="6">
    <source>
        <dbReference type="ARBA" id="ARBA00022989"/>
    </source>
</evidence>
<name>A0A1E7FPV9_9STRA</name>
<evidence type="ECO:0000256" key="2">
    <source>
        <dbReference type="ARBA" id="ARBA00006375"/>
    </source>
</evidence>
<dbReference type="SUPFAM" id="SSF103506">
    <property type="entry name" value="Mitochondrial carrier"/>
    <property type="match status" value="1"/>
</dbReference>
<evidence type="ECO:0000256" key="10">
    <source>
        <dbReference type="RuleBase" id="RU000488"/>
    </source>
</evidence>
<dbReference type="GO" id="GO:0022857">
    <property type="term" value="F:transmembrane transporter activity"/>
    <property type="evidence" value="ECO:0007669"/>
    <property type="project" value="TreeGrafter"/>
</dbReference>
<dbReference type="KEGG" id="fcy:FRACYDRAFT_268199"/>
<dbReference type="InterPro" id="IPR018108">
    <property type="entry name" value="MCP_transmembrane"/>
</dbReference>
<keyword evidence="7" id="KW-0496">Mitochondrion</keyword>
<evidence type="ECO:0000313" key="12">
    <source>
        <dbReference type="Proteomes" id="UP000095751"/>
    </source>
</evidence>
<organism evidence="11 12">
    <name type="scientific">Fragilariopsis cylindrus CCMP1102</name>
    <dbReference type="NCBI Taxonomy" id="635003"/>
    <lineage>
        <taxon>Eukaryota</taxon>
        <taxon>Sar</taxon>
        <taxon>Stramenopiles</taxon>
        <taxon>Ochrophyta</taxon>
        <taxon>Bacillariophyta</taxon>
        <taxon>Bacillariophyceae</taxon>
        <taxon>Bacillariophycidae</taxon>
        <taxon>Bacillariales</taxon>
        <taxon>Bacillariaceae</taxon>
        <taxon>Fragilariopsis</taxon>
    </lineage>
</organism>
<comment type="subcellular location">
    <subcellularLocation>
        <location evidence="1">Mitochondrion membrane</location>
        <topology evidence="1">Multi-pass membrane protein</topology>
    </subcellularLocation>
</comment>
<dbReference type="EMBL" id="KV784355">
    <property type="protein sequence ID" value="OEU20210.1"/>
    <property type="molecule type" value="Genomic_DNA"/>
</dbReference>
<evidence type="ECO:0000256" key="5">
    <source>
        <dbReference type="ARBA" id="ARBA00022737"/>
    </source>
</evidence>